<evidence type="ECO:0000256" key="1">
    <source>
        <dbReference type="SAM" id="MobiDB-lite"/>
    </source>
</evidence>
<name>A0A8S3UXV1_MYTED</name>
<organism evidence="2 3">
    <name type="scientific">Mytilus edulis</name>
    <name type="common">Blue mussel</name>
    <dbReference type="NCBI Taxonomy" id="6550"/>
    <lineage>
        <taxon>Eukaryota</taxon>
        <taxon>Metazoa</taxon>
        <taxon>Spiralia</taxon>
        <taxon>Lophotrochozoa</taxon>
        <taxon>Mollusca</taxon>
        <taxon>Bivalvia</taxon>
        <taxon>Autobranchia</taxon>
        <taxon>Pteriomorphia</taxon>
        <taxon>Mytilida</taxon>
        <taxon>Mytiloidea</taxon>
        <taxon>Mytilidae</taxon>
        <taxon>Mytilinae</taxon>
        <taxon>Mytilus</taxon>
    </lineage>
</organism>
<dbReference type="PANTHER" id="PTHR46601:SF1">
    <property type="entry name" value="ADF-H DOMAIN-CONTAINING PROTEIN"/>
    <property type="match status" value="1"/>
</dbReference>
<comment type="caution">
    <text evidence="2">The sequence shown here is derived from an EMBL/GenBank/DDBJ whole genome shotgun (WGS) entry which is preliminary data.</text>
</comment>
<accession>A0A8S3UXV1</accession>
<dbReference type="AlphaFoldDB" id="A0A8S3UXV1"/>
<dbReference type="Proteomes" id="UP000683360">
    <property type="component" value="Unassembled WGS sequence"/>
</dbReference>
<gene>
    <name evidence="2" type="ORF">MEDL_58902</name>
</gene>
<feature type="region of interest" description="Disordered" evidence="1">
    <location>
        <begin position="1"/>
        <end position="32"/>
    </location>
</feature>
<keyword evidence="3" id="KW-1185">Reference proteome</keyword>
<feature type="compositionally biased region" description="Basic and acidic residues" evidence="1">
    <location>
        <begin position="1"/>
        <end position="12"/>
    </location>
</feature>
<dbReference type="EMBL" id="CAJPWZ010002886">
    <property type="protein sequence ID" value="CAG2246971.1"/>
    <property type="molecule type" value="Genomic_DNA"/>
</dbReference>
<sequence length="533" mass="60277">MHLRQYNRDNKRSTPQVSSDYEHQEEKKIYQTENTGRSRTKILILDLTSKFCSLKPPNVKTFSNTPLQQCICEYCANISLKIKTLKYKIKSFPENKYETVNKTLCPKPNGALYHKRECIYRDCSSCGVSMLNELVNQVCDEKCTLTWYKWDTITRKDGTKITSKKGLKCLTGSGSELIAELKKELTELSIHLFVATWQHRQFSHITSNLQPQMVVMVLDFGQNYTCFYQDEAQSAHWSAEQVTVHPSICYYKCKTCSETVKEDIANEHLIQKRGLTIDHHIQFSDGCAGQYKSKNAFEGIADIGSEFECTVERNFFGSRHGKGPSDACTGVVKSAVTRAVKARQALVTCPEEMFKFCTENLTKDCSTDESCIHNLRTFILITDIDRKIEMSAKTVQGTRKVHAVKSGNIPKLILTRQLSCFCASCLNGEEDCENYQYTDLSTAETFEELKVITDHYSVEINNIQEPCPLPNISLTDLPVFIDADALQMIPNDIPEGNFMPVVVKGDGNCLLRSAAVLAYGNEEAQRIQSSNNT</sequence>
<protein>
    <recommendedName>
        <fullName evidence="4">OTU domain-containing protein</fullName>
    </recommendedName>
</protein>
<feature type="compositionally biased region" description="Basic and acidic residues" evidence="1">
    <location>
        <begin position="20"/>
        <end position="30"/>
    </location>
</feature>
<evidence type="ECO:0008006" key="4">
    <source>
        <dbReference type="Google" id="ProtNLM"/>
    </source>
</evidence>
<proteinExistence type="predicted"/>
<evidence type="ECO:0000313" key="2">
    <source>
        <dbReference type="EMBL" id="CAG2246971.1"/>
    </source>
</evidence>
<reference evidence="2" key="1">
    <citation type="submission" date="2021-03" db="EMBL/GenBank/DDBJ databases">
        <authorList>
            <person name="Bekaert M."/>
        </authorList>
    </citation>
    <scope>NUCLEOTIDE SEQUENCE</scope>
</reference>
<dbReference type="OrthoDB" id="10065669at2759"/>
<dbReference type="PANTHER" id="PTHR46601">
    <property type="entry name" value="ULP_PROTEASE DOMAIN-CONTAINING PROTEIN"/>
    <property type="match status" value="1"/>
</dbReference>
<evidence type="ECO:0000313" key="3">
    <source>
        <dbReference type="Proteomes" id="UP000683360"/>
    </source>
</evidence>